<evidence type="ECO:0000313" key="1">
    <source>
        <dbReference type="EMBL" id="GHP00167.1"/>
    </source>
</evidence>
<dbReference type="AlphaFoldDB" id="A0A8J3ISV2"/>
<proteinExistence type="predicted"/>
<keyword evidence="2" id="KW-1185">Reference proteome</keyword>
<reference evidence="1" key="1">
    <citation type="submission" date="2020-10" db="EMBL/GenBank/DDBJ databases">
        <title>Taxonomic study of unclassified bacteria belonging to the class Ktedonobacteria.</title>
        <authorList>
            <person name="Yabe S."/>
            <person name="Wang C.M."/>
            <person name="Zheng Y."/>
            <person name="Sakai Y."/>
            <person name="Cavaletti L."/>
            <person name="Monciardini P."/>
            <person name="Donadio S."/>
        </authorList>
    </citation>
    <scope>NUCLEOTIDE SEQUENCE</scope>
    <source>
        <strain evidence="1">ID150040</strain>
    </source>
</reference>
<gene>
    <name evidence="1" type="ORF">KSF_102140</name>
</gene>
<dbReference type="Proteomes" id="UP000597444">
    <property type="component" value="Unassembled WGS sequence"/>
</dbReference>
<comment type="caution">
    <text evidence="1">The sequence shown here is derived from an EMBL/GenBank/DDBJ whole genome shotgun (WGS) entry which is preliminary data.</text>
</comment>
<dbReference type="EMBL" id="BNJK01000002">
    <property type="protein sequence ID" value="GHP00167.1"/>
    <property type="molecule type" value="Genomic_DNA"/>
</dbReference>
<name>A0A8J3ISV2_9CHLR</name>
<protein>
    <submittedName>
        <fullName evidence="1">Uncharacterized protein</fullName>
    </submittedName>
</protein>
<evidence type="ECO:0000313" key="2">
    <source>
        <dbReference type="Proteomes" id="UP000597444"/>
    </source>
</evidence>
<sequence length="70" mass="7970">MFSEILSLIDFPEAATPESAQQAIVADLLTAPILREDHLLGTDSYEWLLIFKVFIATKLAFSHWKIHLRS</sequence>
<accession>A0A8J3ISV2</accession>
<organism evidence="1 2">
    <name type="scientific">Reticulibacter mediterranei</name>
    <dbReference type="NCBI Taxonomy" id="2778369"/>
    <lineage>
        <taxon>Bacteria</taxon>
        <taxon>Bacillati</taxon>
        <taxon>Chloroflexota</taxon>
        <taxon>Ktedonobacteria</taxon>
        <taxon>Ktedonobacterales</taxon>
        <taxon>Reticulibacteraceae</taxon>
        <taxon>Reticulibacter</taxon>
    </lineage>
</organism>